<dbReference type="InterPro" id="IPR044145">
    <property type="entry name" value="IF2_II"/>
</dbReference>
<dbReference type="InterPro" id="IPR006847">
    <property type="entry name" value="IF2_N"/>
</dbReference>
<evidence type="ECO:0000313" key="13">
    <source>
        <dbReference type="Proteomes" id="UP000823914"/>
    </source>
</evidence>
<gene>
    <name evidence="12" type="primary">infB</name>
    <name evidence="12" type="ORF">IAA16_09955</name>
</gene>
<dbReference type="Gene3D" id="3.40.50.10050">
    <property type="entry name" value="Translation initiation factor IF- 2, domain 3"/>
    <property type="match status" value="1"/>
</dbReference>
<accession>A0A9E2NZQ0</accession>
<dbReference type="Pfam" id="PF04760">
    <property type="entry name" value="IF2_N"/>
    <property type="match status" value="1"/>
</dbReference>
<dbReference type="GO" id="GO:0005829">
    <property type="term" value="C:cytosol"/>
    <property type="evidence" value="ECO:0007669"/>
    <property type="project" value="TreeGrafter"/>
</dbReference>
<dbReference type="InterPro" id="IPR015760">
    <property type="entry name" value="TIF_IF2"/>
</dbReference>
<sequence>FNRSQNGNRPNNGQGNQGGFNRGTRMGGMGGPRPGFGGGVPAPIEEAKKVPAKKTFKGKKPVYRKDRDEENFIEDKLFNQKKKTATVASSVPASIEIMETISVSDLAKKMNLKASEIIGKLMTMGMMVSITQSIDAETAILLASEYNCDVHIVSLYDETVIESDVGEEGDEEIRPPVVTIMGHVDHGKTKTLDAIRSTRVAEGEFGGITQHIGAYMVETPKGRITFLDTPGHEAFTMMRARGAKITDIVVLVVAADDGVMPQTIEAINHAKDAKVPIIVAVNKIDKPEANPDRVKTQLSDLGLVPEDWGGDTQFVHISALKKEGLDDLLDAILLQAEMLELKATWNCRAEGKIIESRVDHGRGVVSTVIVERGTLSTGDPFVAGIYSGRVRAIFNDRGEKIDKATPSMPVEILGMESMPNAGDPFQVTDTEKTARSISSKRQELKRFEDAKSVRKVTLDNLYDTIDAGEVMELKVIIKADVQGSAEALKSSLEKLSTKDIRLVVIHSSAGAINESDVMLAAADSNAIIIGFNVRPTPKAKVLADQEKVDIRKYNVIYKCVEEITLAMEGMLKPDVKEEVIGMVEVRDTFRVPKVGTIAGAYVMQGLVKRTASVNVIREGIVIYTGKISSLKRFKDDVKEVTTGYECGIGIDSWHDIQVGDQLEVFEFVEVARKLSDTVEKTEEEA</sequence>
<dbReference type="Proteomes" id="UP000823914">
    <property type="component" value="Unassembled WGS sequence"/>
</dbReference>
<dbReference type="GO" id="GO:0003743">
    <property type="term" value="F:translation initiation factor activity"/>
    <property type="evidence" value="ECO:0007669"/>
    <property type="project" value="UniProtKB-UniRule"/>
</dbReference>
<dbReference type="CDD" id="cd01887">
    <property type="entry name" value="IF2_eIF5B"/>
    <property type="match status" value="1"/>
</dbReference>
<dbReference type="InterPro" id="IPR000795">
    <property type="entry name" value="T_Tr_GTP-bd_dom"/>
</dbReference>
<dbReference type="FunFam" id="2.40.30.10:FF:000054">
    <property type="entry name" value="Translation initiation factor IF-2"/>
    <property type="match status" value="1"/>
</dbReference>
<dbReference type="Pfam" id="PF22042">
    <property type="entry name" value="EF-G_D2"/>
    <property type="match status" value="1"/>
</dbReference>
<feature type="non-terminal residue" evidence="12">
    <location>
        <position position="1"/>
    </location>
</feature>
<dbReference type="PANTHER" id="PTHR43381">
    <property type="entry name" value="TRANSLATION INITIATION FACTOR IF-2-RELATED"/>
    <property type="match status" value="1"/>
</dbReference>
<keyword evidence="5 9" id="KW-0648">Protein biosynthesis</keyword>
<dbReference type="Gene3D" id="3.40.50.300">
    <property type="entry name" value="P-loop containing nucleotide triphosphate hydrolases"/>
    <property type="match status" value="1"/>
</dbReference>
<dbReference type="NCBIfam" id="TIGR00487">
    <property type="entry name" value="IF-2"/>
    <property type="match status" value="1"/>
</dbReference>
<feature type="compositionally biased region" description="Low complexity" evidence="10">
    <location>
        <begin position="1"/>
        <end position="14"/>
    </location>
</feature>
<dbReference type="EMBL" id="JAHLFV010000227">
    <property type="protein sequence ID" value="MBU3850877.1"/>
    <property type="molecule type" value="Genomic_DNA"/>
</dbReference>
<evidence type="ECO:0000256" key="7">
    <source>
        <dbReference type="ARBA" id="ARBA00025162"/>
    </source>
</evidence>
<dbReference type="HAMAP" id="MF_00100_B">
    <property type="entry name" value="IF_2_B"/>
    <property type="match status" value="1"/>
</dbReference>
<protein>
    <recommendedName>
        <fullName evidence="2 8">Translation initiation factor IF-2</fullName>
    </recommendedName>
</protein>
<evidence type="ECO:0000259" key="11">
    <source>
        <dbReference type="PROSITE" id="PS51722"/>
    </source>
</evidence>
<evidence type="ECO:0000256" key="9">
    <source>
        <dbReference type="RuleBase" id="RU000644"/>
    </source>
</evidence>
<keyword evidence="6" id="KW-0342">GTP-binding</keyword>
<dbReference type="AlphaFoldDB" id="A0A9E2NZQ0"/>
<dbReference type="FunFam" id="2.40.30.10:FF:000008">
    <property type="entry name" value="Translation initiation factor IF-2"/>
    <property type="match status" value="1"/>
</dbReference>
<dbReference type="FunFam" id="3.40.50.10050:FF:000001">
    <property type="entry name" value="Translation initiation factor IF-2"/>
    <property type="match status" value="1"/>
</dbReference>
<dbReference type="PANTHER" id="PTHR43381:SF5">
    <property type="entry name" value="TR-TYPE G DOMAIN-CONTAINING PROTEIN"/>
    <property type="match status" value="1"/>
</dbReference>
<evidence type="ECO:0000256" key="1">
    <source>
        <dbReference type="ARBA" id="ARBA00007733"/>
    </source>
</evidence>
<dbReference type="SUPFAM" id="SSF52156">
    <property type="entry name" value="Initiation factor IF2/eIF5b, domain 3"/>
    <property type="match status" value="1"/>
</dbReference>
<evidence type="ECO:0000256" key="5">
    <source>
        <dbReference type="ARBA" id="ARBA00022917"/>
    </source>
</evidence>
<dbReference type="FunFam" id="3.40.50.300:FF:000019">
    <property type="entry name" value="Translation initiation factor IF-2"/>
    <property type="match status" value="1"/>
</dbReference>
<comment type="caution">
    <text evidence="12">The sequence shown here is derived from an EMBL/GenBank/DDBJ whole genome shotgun (WGS) entry which is preliminary data.</text>
</comment>
<dbReference type="InterPro" id="IPR053905">
    <property type="entry name" value="EF-G-like_DII"/>
</dbReference>
<dbReference type="CDD" id="cd03692">
    <property type="entry name" value="mtIF2_IVc"/>
    <property type="match status" value="1"/>
</dbReference>
<evidence type="ECO:0000256" key="2">
    <source>
        <dbReference type="ARBA" id="ARBA00020675"/>
    </source>
</evidence>
<dbReference type="InterPro" id="IPR005225">
    <property type="entry name" value="Small_GTP-bd"/>
</dbReference>
<name>A0A9E2NZQ0_9SPIR</name>
<evidence type="ECO:0000256" key="10">
    <source>
        <dbReference type="SAM" id="MobiDB-lite"/>
    </source>
</evidence>
<dbReference type="Pfam" id="PF11987">
    <property type="entry name" value="IF-2"/>
    <property type="match status" value="1"/>
</dbReference>
<dbReference type="PROSITE" id="PS51722">
    <property type="entry name" value="G_TR_2"/>
    <property type="match status" value="1"/>
</dbReference>
<evidence type="ECO:0000313" key="12">
    <source>
        <dbReference type="EMBL" id="MBU3850877.1"/>
    </source>
</evidence>
<evidence type="ECO:0000256" key="3">
    <source>
        <dbReference type="ARBA" id="ARBA00022540"/>
    </source>
</evidence>
<dbReference type="InterPro" id="IPR023115">
    <property type="entry name" value="TIF_IF2_dom3"/>
</dbReference>
<dbReference type="SUPFAM" id="SSF52540">
    <property type="entry name" value="P-loop containing nucleoside triphosphate hydrolases"/>
    <property type="match status" value="1"/>
</dbReference>
<proteinExistence type="inferred from homology"/>
<dbReference type="InterPro" id="IPR000178">
    <property type="entry name" value="TF_IF2_bacterial-like"/>
</dbReference>
<comment type="function">
    <text evidence="7 9">One of the essential components for the initiation of protein synthesis. Protects formylmethionyl-tRNA from spontaneous hydrolysis and promotes its binding to the 30S ribosomal subunits. Also involved in the hydrolysis of GTP during the formation of the 70S ribosomal complex.</text>
</comment>
<evidence type="ECO:0000256" key="6">
    <source>
        <dbReference type="ARBA" id="ARBA00023134"/>
    </source>
</evidence>
<dbReference type="GO" id="GO:0005525">
    <property type="term" value="F:GTP binding"/>
    <property type="evidence" value="ECO:0007669"/>
    <property type="project" value="UniProtKB-KW"/>
</dbReference>
<comment type="similarity">
    <text evidence="1 9">Belongs to the TRAFAC class translation factor GTPase superfamily. Classic translation factor GTPase family. IF-2 subfamily.</text>
</comment>
<evidence type="ECO:0000256" key="8">
    <source>
        <dbReference type="NCBIfam" id="TIGR00487"/>
    </source>
</evidence>
<dbReference type="InterPro" id="IPR009000">
    <property type="entry name" value="Transl_B-barrel_sf"/>
</dbReference>
<reference evidence="12" key="2">
    <citation type="submission" date="2021-04" db="EMBL/GenBank/DDBJ databases">
        <authorList>
            <person name="Gilroy R."/>
        </authorList>
    </citation>
    <scope>NUCLEOTIDE SEQUENCE</scope>
    <source>
        <strain evidence="12">Gambia15-2214</strain>
    </source>
</reference>
<dbReference type="Gene3D" id="2.40.30.10">
    <property type="entry name" value="Translation factors"/>
    <property type="match status" value="2"/>
</dbReference>
<dbReference type="InterPro" id="IPR027417">
    <property type="entry name" value="P-loop_NTPase"/>
</dbReference>
<dbReference type="CDD" id="cd03702">
    <property type="entry name" value="IF2_mtIF2_II"/>
    <property type="match status" value="1"/>
</dbReference>
<feature type="region of interest" description="Disordered" evidence="10">
    <location>
        <begin position="1"/>
        <end position="57"/>
    </location>
</feature>
<dbReference type="SUPFAM" id="SSF50447">
    <property type="entry name" value="Translation proteins"/>
    <property type="match status" value="2"/>
</dbReference>
<dbReference type="NCBIfam" id="TIGR00231">
    <property type="entry name" value="small_GTP"/>
    <property type="match status" value="1"/>
</dbReference>
<reference evidence="12" key="1">
    <citation type="journal article" date="2021" name="PeerJ">
        <title>Extensive microbial diversity within the chicken gut microbiome revealed by metagenomics and culture.</title>
        <authorList>
            <person name="Gilroy R."/>
            <person name="Ravi A."/>
            <person name="Getino M."/>
            <person name="Pursley I."/>
            <person name="Horton D.L."/>
            <person name="Alikhan N.F."/>
            <person name="Baker D."/>
            <person name="Gharbi K."/>
            <person name="Hall N."/>
            <person name="Watson M."/>
            <person name="Adriaenssens E.M."/>
            <person name="Foster-Nyarko E."/>
            <person name="Jarju S."/>
            <person name="Secka A."/>
            <person name="Antonio M."/>
            <person name="Oren A."/>
            <person name="Chaudhuri R.R."/>
            <person name="La Ragione R."/>
            <person name="Hildebrand F."/>
            <person name="Pallen M.J."/>
        </authorList>
    </citation>
    <scope>NUCLEOTIDE SEQUENCE</scope>
    <source>
        <strain evidence="12">Gambia15-2214</strain>
    </source>
</reference>
<feature type="domain" description="Tr-type G" evidence="11">
    <location>
        <begin position="173"/>
        <end position="342"/>
    </location>
</feature>
<dbReference type="Pfam" id="PF00009">
    <property type="entry name" value="GTP_EFTU"/>
    <property type="match status" value="1"/>
</dbReference>
<evidence type="ECO:0000256" key="4">
    <source>
        <dbReference type="ARBA" id="ARBA00022741"/>
    </source>
</evidence>
<dbReference type="PROSITE" id="PS01176">
    <property type="entry name" value="IF2"/>
    <property type="match status" value="1"/>
</dbReference>
<keyword evidence="3 9" id="KW-0396">Initiation factor</keyword>
<dbReference type="InterPro" id="IPR036925">
    <property type="entry name" value="TIF_IF2_dom3_sf"/>
</dbReference>
<dbReference type="GO" id="GO:0003924">
    <property type="term" value="F:GTPase activity"/>
    <property type="evidence" value="ECO:0007669"/>
    <property type="project" value="InterPro"/>
</dbReference>
<feature type="compositionally biased region" description="Gly residues" evidence="10">
    <location>
        <begin position="15"/>
        <end position="40"/>
    </location>
</feature>
<keyword evidence="4" id="KW-0547">Nucleotide-binding</keyword>
<organism evidence="12 13">
    <name type="scientific">Candidatus Treponema excrementipullorum</name>
    <dbReference type="NCBI Taxonomy" id="2838768"/>
    <lineage>
        <taxon>Bacteria</taxon>
        <taxon>Pseudomonadati</taxon>
        <taxon>Spirochaetota</taxon>
        <taxon>Spirochaetia</taxon>
        <taxon>Spirochaetales</taxon>
        <taxon>Treponemataceae</taxon>
        <taxon>Treponema</taxon>
    </lineage>
</organism>